<evidence type="ECO:0000256" key="8">
    <source>
        <dbReference type="ARBA" id="ARBA00023136"/>
    </source>
</evidence>
<dbReference type="InterPro" id="IPR036942">
    <property type="entry name" value="Beta-barrel_TonB_sf"/>
</dbReference>
<keyword evidence="16" id="KW-1185">Reference proteome</keyword>
<keyword evidence="4 11" id="KW-1134">Transmembrane beta strand</keyword>
<comment type="similarity">
    <text evidence="2 11">Belongs to the TonB-dependent receptor family.</text>
</comment>
<evidence type="ECO:0000256" key="13">
    <source>
        <dbReference type="SAM" id="Phobius"/>
    </source>
</evidence>
<keyword evidence="6" id="KW-0732">Signal</keyword>
<dbReference type="PANTHER" id="PTHR30069">
    <property type="entry name" value="TONB-DEPENDENT OUTER MEMBRANE RECEPTOR"/>
    <property type="match status" value="1"/>
</dbReference>
<dbReference type="Pfam" id="PF07715">
    <property type="entry name" value="Plug"/>
    <property type="match status" value="1"/>
</dbReference>
<feature type="short sequence motif" description="TonB C-terminal box" evidence="12">
    <location>
        <begin position="750"/>
        <end position="767"/>
    </location>
</feature>
<sequence length="767" mass="82732">MRRRGEGMTVFSTPVSFRRRRNGRSKCLGGQGPRVGATIIPCALTALIRHSMIFLRFFIHSSGSVMAACIARFATMPLLLAGLGALNAAASESDPLVTLESVVVKGQLLTTSPDQPYSVQQFSQEDFRERQVSQPEQLFREVPGMEVRSLGYGGVANSMTLRGFSGGGHGGDIGFVLDGIPLNEASSHADGYADLNVVIPLELRAMTVFKGPVSALYGNFNRAGVVALESRKGGQYAETDLSFGSFRTLDAQAAAGSKIGGATVNAAVQFYDSDGYRPQSRNNHGTVSGRAAFDLSEKTQFTISTRLHTARADTASVITQAQYNDSANFLAKDPHVQNDGTNKGYFSLRGDLSHSLSPDLKALFFAYSTTQSFTRTFTRLTNATTWQQRSEDYVRDVFGYGANLNAEKQLLGKPFNWVAGIEAYDESTRYKYADALNNGSFTANTLTAGVNGGAGTLNRDLTIRSASLLAQGEWVLAPLFRPSFGFRRDRISGNCEQRGVETRTGASAQCGSMAAFTVDTPKLGLRSTLVPGTLEARVSVAEGFSLPSDAAKFTAGLSVQPTKFRQTEVGLTLTPGTAWFVDLAHFKIDSRDEVALIDLATLTYANIGKTRRDGIEAQIRYTPVEWFEASAALARTHTEVIESAPGTAYLVGAEITGVPKTMATLVATVRPWQGYAFTAIGRSIGRYSVRQPTSASSGAMYYDGYATIDLMASYEPTQAEGKRQRYYLKVANLTDRRYATSSGVSSGVQTYNPAPPRSVMVGASLDF</sequence>
<evidence type="ECO:0000256" key="5">
    <source>
        <dbReference type="ARBA" id="ARBA00022692"/>
    </source>
</evidence>
<proteinExistence type="inferred from homology"/>
<feature type="transmembrane region" description="Helical" evidence="13">
    <location>
        <begin position="57"/>
        <end position="86"/>
    </location>
</feature>
<keyword evidence="10 11" id="KW-0998">Cell outer membrane</keyword>
<evidence type="ECO:0000313" key="15">
    <source>
        <dbReference type="EMBL" id="MBB4247719.1"/>
    </source>
</evidence>
<dbReference type="OrthoDB" id="99480at2"/>
<gene>
    <name evidence="15" type="ORF">GGD90_002104</name>
</gene>
<protein>
    <submittedName>
        <fullName evidence="15">Outer membrane receptor protein involved in Fe transport</fullName>
    </submittedName>
</protein>
<dbReference type="GO" id="GO:0015344">
    <property type="term" value="F:siderophore uptake transmembrane transporter activity"/>
    <property type="evidence" value="ECO:0007669"/>
    <property type="project" value="TreeGrafter"/>
</dbReference>
<keyword evidence="8 11" id="KW-0472">Membrane</keyword>
<comment type="subcellular location">
    <subcellularLocation>
        <location evidence="1 11">Cell outer membrane</location>
        <topology evidence="1 11">Multi-pass membrane protein</topology>
    </subcellularLocation>
</comment>
<comment type="caution">
    <text evidence="15">The sequence shown here is derived from an EMBL/GenBank/DDBJ whole genome shotgun (WGS) entry which is preliminary data.</text>
</comment>
<dbReference type="PANTHER" id="PTHR30069:SF29">
    <property type="entry name" value="HEMOGLOBIN AND HEMOGLOBIN-HAPTOGLOBIN-BINDING PROTEIN 1-RELATED"/>
    <property type="match status" value="1"/>
</dbReference>
<dbReference type="Proteomes" id="UP000587070">
    <property type="component" value="Unassembled WGS sequence"/>
</dbReference>
<keyword evidence="7" id="KW-0798">TonB box</keyword>
<keyword evidence="13" id="KW-1133">Transmembrane helix</keyword>
<dbReference type="InterPro" id="IPR012910">
    <property type="entry name" value="Plug_dom"/>
</dbReference>
<keyword evidence="3 11" id="KW-0813">Transport</keyword>
<keyword evidence="9 15" id="KW-0675">Receptor</keyword>
<accession>A0A840GHR1</accession>
<evidence type="ECO:0000256" key="1">
    <source>
        <dbReference type="ARBA" id="ARBA00004571"/>
    </source>
</evidence>
<dbReference type="PROSITE" id="PS01156">
    <property type="entry name" value="TONB_DEPENDENT_REC_2"/>
    <property type="match status" value="1"/>
</dbReference>
<dbReference type="SUPFAM" id="SSF56935">
    <property type="entry name" value="Porins"/>
    <property type="match status" value="1"/>
</dbReference>
<evidence type="ECO:0000256" key="9">
    <source>
        <dbReference type="ARBA" id="ARBA00023170"/>
    </source>
</evidence>
<evidence type="ECO:0000259" key="14">
    <source>
        <dbReference type="Pfam" id="PF07715"/>
    </source>
</evidence>
<dbReference type="EMBL" id="JACIGE010000007">
    <property type="protein sequence ID" value="MBB4247719.1"/>
    <property type="molecule type" value="Genomic_DNA"/>
</dbReference>
<evidence type="ECO:0000256" key="11">
    <source>
        <dbReference type="PROSITE-ProRule" id="PRU01360"/>
    </source>
</evidence>
<feature type="domain" description="TonB-dependent receptor plug" evidence="14">
    <location>
        <begin position="114"/>
        <end position="225"/>
    </location>
</feature>
<keyword evidence="5 11" id="KW-0812">Transmembrane</keyword>
<dbReference type="Gene3D" id="2.170.130.10">
    <property type="entry name" value="TonB-dependent receptor, plug domain"/>
    <property type="match status" value="1"/>
</dbReference>
<evidence type="ECO:0000256" key="10">
    <source>
        <dbReference type="ARBA" id="ARBA00023237"/>
    </source>
</evidence>
<dbReference type="GO" id="GO:0044718">
    <property type="term" value="P:siderophore transmembrane transport"/>
    <property type="evidence" value="ECO:0007669"/>
    <property type="project" value="TreeGrafter"/>
</dbReference>
<evidence type="ECO:0000256" key="6">
    <source>
        <dbReference type="ARBA" id="ARBA00022729"/>
    </source>
</evidence>
<dbReference type="GO" id="GO:0009279">
    <property type="term" value="C:cell outer membrane"/>
    <property type="evidence" value="ECO:0007669"/>
    <property type="project" value="UniProtKB-SubCell"/>
</dbReference>
<dbReference type="PROSITE" id="PS52016">
    <property type="entry name" value="TONB_DEPENDENT_REC_3"/>
    <property type="match status" value="1"/>
</dbReference>
<dbReference type="InterPro" id="IPR010917">
    <property type="entry name" value="TonB_rcpt_CS"/>
</dbReference>
<evidence type="ECO:0000256" key="2">
    <source>
        <dbReference type="ARBA" id="ARBA00009810"/>
    </source>
</evidence>
<evidence type="ECO:0000256" key="3">
    <source>
        <dbReference type="ARBA" id="ARBA00022448"/>
    </source>
</evidence>
<organism evidence="15 16">
    <name type="scientific">Rhodocyclus tenuis</name>
    <name type="common">Rhodospirillum tenue</name>
    <dbReference type="NCBI Taxonomy" id="1066"/>
    <lineage>
        <taxon>Bacteria</taxon>
        <taxon>Pseudomonadati</taxon>
        <taxon>Pseudomonadota</taxon>
        <taxon>Betaproteobacteria</taxon>
        <taxon>Rhodocyclales</taxon>
        <taxon>Rhodocyclaceae</taxon>
        <taxon>Rhodocyclus</taxon>
    </lineage>
</organism>
<evidence type="ECO:0000256" key="12">
    <source>
        <dbReference type="PROSITE-ProRule" id="PRU10144"/>
    </source>
</evidence>
<dbReference type="Gene3D" id="2.40.170.20">
    <property type="entry name" value="TonB-dependent receptor, beta-barrel domain"/>
    <property type="match status" value="1"/>
</dbReference>
<dbReference type="InterPro" id="IPR039426">
    <property type="entry name" value="TonB-dep_rcpt-like"/>
</dbReference>
<name>A0A840GHR1_RHOTE</name>
<dbReference type="InterPro" id="IPR037066">
    <property type="entry name" value="Plug_dom_sf"/>
</dbReference>
<dbReference type="RefSeq" id="WP_153116687.1">
    <property type="nucleotide sequence ID" value="NZ_JACIGE010000007.1"/>
</dbReference>
<evidence type="ECO:0000256" key="4">
    <source>
        <dbReference type="ARBA" id="ARBA00022452"/>
    </source>
</evidence>
<dbReference type="AlphaFoldDB" id="A0A840GHR1"/>
<evidence type="ECO:0000256" key="7">
    <source>
        <dbReference type="ARBA" id="ARBA00023077"/>
    </source>
</evidence>
<evidence type="ECO:0000313" key="16">
    <source>
        <dbReference type="Proteomes" id="UP000587070"/>
    </source>
</evidence>
<reference evidence="15 16" key="1">
    <citation type="submission" date="2020-08" db="EMBL/GenBank/DDBJ databases">
        <title>Genome sequencing of Purple Non-Sulfur Bacteria from various extreme environments.</title>
        <authorList>
            <person name="Mayer M."/>
        </authorList>
    </citation>
    <scope>NUCLEOTIDE SEQUENCE [LARGE SCALE GENOMIC DNA]</scope>
    <source>
        <strain evidence="15 16">2761</strain>
    </source>
</reference>